<dbReference type="InterPro" id="IPR021109">
    <property type="entry name" value="Peptidase_aspartic_dom_sf"/>
</dbReference>
<comment type="caution">
    <text evidence="15">The sequence shown here is derived from an EMBL/GenBank/DDBJ whole genome shotgun (WGS) entry which is preliminary data.</text>
</comment>
<protein>
    <recommendedName>
        <fullName evidence="17">Retrovirus-related Pol polyprotein from transposon opus</fullName>
    </recommendedName>
</protein>
<dbReference type="Pfam" id="PF00078">
    <property type="entry name" value="RVT_1"/>
    <property type="match status" value="1"/>
</dbReference>
<dbReference type="InterPro" id="IPR000477">
    <property type="entry name" value="RT_dom"/>
</dbReference>
<organism evidence="15 16">
    <name type="scientific">Eumeta variegata</name>
    <name type="common">Bagworm moth</name>
    <name type="synonym">Eumeta japonica</name>
    <dbReference type="NCBI Taxonomy" id="151549"/>
    <lineage>
        <taxon>Eukaryota</taxon>
        <taxon>Metazoa</taxon>
        <taxon>Ecdysozoa</taxon>
        <taxon>Arthropoda</taxon>
        <taxon>Hexapoda</taxon>
        <taxon>Insecta</taxon>
        <taxon>Pterygota</taxon>
        <taxon>Neoptera</taxon>
        <taxon>Endopterygota</taxon>
        <taxon>Lepidoptera</taxon>
        <taxon>Glossata</taxon>
        <taxon>Ditrysia</taxon>
        <taxon>Tineoidea</taxon>
        <taxon>Psychidae</taxon>
        <taxon>Oiketicinae</taxon>
        <taxon>Eumeta</taxon>
    </lineage>
</organism>
<feature type="region of interest" description="Disordered" evidence="12">
    <location>
        <begin position="211"/>
        <end position="248"/>
    </location>
</feature>
<dbReference type="Pfam" id="PF17919">
    <property type="entry name" value="RT_RNaseH_2"/>
    <property type="match status" value="1"/>
</dbReference>
<dbReference type="Gene3D" id="3.30.70.270">
    <property type="match status" value="2"/>
</dbReference>
<evidence type="ECO:0000256" key="10">
    <source>
        <dbReference type="ARBA" id="ARBA00022918"/>
    </source>
</evidence>
<evidence type="ECO:0008006" key="17">
    <source>
        <dbReference type="Google" id="ProtNLM"/>
    </source>
</evidence>
<dbReference type="InterPro" id="IPR055469">
    <property type="entry name" value="DUF7041"/>
</dbReference>
<dbReference type="Gene3D" id="2.40.70.10">
    <property type="entry name" value="Acid Proteases"/>
    <property type="match status" value="1"/>
</dbReference>
<dbReference type="OrthoDB" id="41323at2759"/>
<reference evidence="15 16" key="1">
    <citation type="journal article" date="2019" name="Commun. Biol.">
        <title>The bagworm genome reveals a unique fibroin gene that provides high tensile strength.</title>
        <authorList>
            <person name="Kono N."/>
            <person name="Nakamura H."/>
            <person name="Ohtoshi R."/>
            <person name="Tomita M."/>
            <person name="Numata K."/>
            <person name="Arakawa K."/>
        </authorList>
    </citation>
    <scope>NUCLEOTIDE SEQUENCE [LARGE SCALE GENOMIC DNA]</scope>
</reference>
<gene>
    <name evidence="15" type="ORF">EVAR_70487_1</name>
</gene>
<dbReference type="PROSITE" id="PS50175">
    <property type="entry name" value="ASP_PROT_RETROV"/>
    <property type="match status" value="1"/>
</dbReference>
<evidence type="ECO:0000256" key="4">
    <source>
        <dbReference type="ARBA" id="ARBA00022722"/>
    </source>
</evidence>
<dbReference type="PROSITE" id="PS50878">
    <property type="entry name" value="RT_POL"/>
    <property type="match status" value="1"/>
</dbReference>
<dbReference type="InterPro" id="IPR041577">
    <property type="entry name" value="RT_RNaseH_2"/>
</dbReference>
<dbReference type="GO" id="GO:0003723">
    <property type="term" value="F:RNA binding"/>
    <property type="evidence" value="ECO:0007669"/>
    <property type="project" value="UniProtKB-KW"/>
</dbReference>
<evidence type="ECO:0000256" key="12">
    <source>
        <dbReference type="SAM" id="MobiDB-lite"/>
    </source>
</evidence>
<dbReference type="PROSITE" id="PS00141">
    <property type="entry name" value="ASP_PROTEASE"/>
    <property type="match status" value="1"/>
</dbReference>
<keyword evidence="11" id="KW-0511">Multifunctional enzyme</keyword>
<dbReference type="SUPFAM" id="SSF56672">
    <property type="entry name" value="DNA/RNA polymerases"/>
    <property type="match status" value="1"/>
</dbReference>
<dbReference type="EMBL" id="BGZK01006277">
    <property type="protein sequence ID" value="GBP17365.1"/>
    <property type="molecule type" value="Genomic_DNA"/>
</dbReference>
<sequence>MNDNKQNDNVDPAGVANNTIVNRVSVKVPPFWPEQPEIWFAQVEAQFNISGINNDISRFNTVVAAIESGVLAQISDAILSPPEKDKYVNLKSCIIERYCDSEQKKIQKLISEIDLGDKRPTQLLNELSGLAKGKINDEFLKSLWLQRLPTHVRAILQASNADLPELAKLADKILEVSDYQNVSVVAKQQPQENETNLRIQRIEQQLNQLVNMSRRPFRGRGTQRSKSRERRSTTPAVTATDNSPDSAGGTGDQFLQIARLIIYDKHTNVKFLIDTGADVSVVPPKAADRKSQHNTPTFFAANGSPIKTFGQRRLSLSLGLRRSLTWNFFIADVNIAIIGSDLLKAYDLLVDIKRGKLIDRKTLLETNANFVNNSSIRVLTHINNNKFSNILSEYSDLTILNSNKTPITTTTTHHIVTTGPPVFARPRRLAGERLEAAKKEFQFLMEKGICRPSKSQWASPLHLVRKPNNDWRPCGDYRSLNAITIPDRYPIPYLHDVTNVLHGKKVFSAIDLQRAYHQIPIEPADIPKTAISTPFGLYEFVYMTFGLRNAAQTFQRYIDELLRDLDFTFAYIDDILVASEDEEQHEKHLRIVFDRLRKGNLSINANKCRLGCSELVFLGHTITSEGLLPPKEKVEAVRNFERPTTAKGLKRFLGMINFYRPFLQHATKSQSVLQKLVVGNKKNDKTELVWSSEAISAFEACKNELANVTRLSYMSPHGELTLTVDASDSAVGAVLHQVFDGKPQPLGFYSKQLTDAQRKYSAYDRELTAVYQGVQHFKYALEGRSFAIFTDHKPLIYAFQQKVKKLHLEESGS</sequence>
<evidence type="ECO:0000256" key="2">
    <source>
        <dbReference type="ARBA" id="ARBA00022679"/>
    </source>
</evidence>
<keyword evidence="7" id="KW-0460">Magnesium</keyword>
<dbReference type="Gene3D" id="3.10.10.10">
    <property type="entry name" value="HIV Type 1 Reverse Transcriptase, subunit A, domain 1"/>
    <property type="match status" value="1"/>
</dbReference>
<feature type="compositionally biased region" description="Basic residues" evidence="12">
    <location>
        <begin position="215"/>
        <end position="229"/>
    </location>
</feature>
<keyword evidence="2" id="KW-0808">Transferase</keyword>
<dbReference type="InterPro" id="IPR043128">
    <property type="entry name" value="Rev_trsase/Diguanyl_cyclase"/>
</dbReference>
<feature type="domain" description="Reverse transcriptase" evidence="14">
    <location>
        <begin position="445"/>
        <end position="622"/>
    </location>
</feature>
<proteinExistence type="predicted"/>
<evidence type="ECO:0000256" key="1">
    <source>
        <dbReference type="ARBA" id="ARBA00022670"/>
    </source>
</evidence>
<dbReference type="FunFam" id="3.10.10.10:FF:000007">
    <property type="entry name" value="Retrovirus-related Pol polyprotein from transposon 17.6-like Protein"/>
    <property type="match status" value="1"/>
</dbReference>
<keyword evidence="6" id="KW-0378">Hydrolase</keyword>
<dbReference type="GO" id="GO:0004519">
    <property type="term" value="F:endonuclease activity"/>
    <property type="evidence" value="ECO:0007669"/>
    <property type="project" value="UniProtKB-KW"/>
</dbReference>
<accession>A0A4C1TTL8</accession>
<keyword evidence="16" id="KW-1185">Reference proteome</keyword>
<dbReference type="InterPro" id="IPR050951">
    <property type="entry name" value="Retrovirus_Pol_polyprotein"/>
</dbReference>
<evidence type="ECO:0000256" key="9">
    <source>
        <dbReference type="ARBA" id="ARBA00022908"/>
    </source>
</evidence>
<dbReference type="GO" id="GO:0006508">
    <property type="term" value="P:proteolysis"/>
    <property type="evidence" value="ECO:0007669"/>
    <property type="project" value="UniProtKB-KW"/>
</dbReference>
<evidence type="ECO:0000256" key="7">
    <source>
        <dbReference type="ARBA" id="ARBA00022842"/>
    </source>
</evidence>
<feature type="compositionally biased region" description="Polar residues" evidence="12">
    <location>
        <begin position="233"/>
        <end position="245"/>
    </location>
</feature>
<dbReference type="FunFam" id="2.40.70.10:FF:000130">
    <property type="entry name" value="Retrovirus-related Pol polyprotein from transposon opus-like Protein"/>
    <property type="match status" value="1"/>
</dbReference>
<evidence type="ECO:0000256" key="8">
    <source>
        <dbReference type="ARBA" id="ARBA00022884"/>
    </source>
</evidence>
<dbReference type="Proteomes" id="UP000299102">
    <property type="component" value="Unassembled WGS sequence"/>
</dbReference>
<feature type="domain" description="Peptidase A2" evidence="13">
    <location>
        <begin position="269"/>
        <end position="342"/>
    </location>
</feature>
<keyword evidence="3" id="KW-0548">Nucleotidyltransferase</keyword>
<evidence type="ECO:0000256" key="3">
    <source>
        <dbReference type="ARBA" id="ARBA00022695"/>
    </source>
</evidence>
<evidence type="ECO:0000259" key="14">
    <source>
        <dbReference type="PROSITE" id="PS50878"/>
    </source>
</evidence>
<keyword evidence="1" id="KW-0645">Protease</keyword>
<keyword evidence="8" id="KW-0694">RNA-binding</keyword>
<keyword evidence="10" id="KW-0695">RNA-directed DNA polymerase</keyword>
<evidence type="ECO:0000256" key="11">
    <source>
        <dbReference type="ARBA" id="ARBA00023268"/>
    </source>
</evidence>
<dbReference type="PANTHER" id="PTHR37984">
    <property type="entry name" value="PROTEIN CBG26694"/>
    <property type="match status" value="1"/>
</dbReference>
<dbReference type="InterPro" id="IPR043502">
    <property type="entry name" value="DNA/RNA_pol_sf"/>
</dbReference>
<keyword evidence="9" id="KW-0229">DNA integration</keyword>
<name>A0A4C1TTL8_EUMVA</name>
<dbReference type="STRING" id="151549.A0A4C1TTL8"/>
<evidence type="ECO:0000313" key="15">
    <source>
        <dbReference type="EMBL" id="GBP17365.1"/>
    </source>
</evidence>
<dbReference type="PANTHER" id="PTHR37984:SF5">
    <property type="entry name" value="PROTEIN NYNRIN-LIKE"/>
    <property type="match status" value="1"/>
</dbReference>
<dbReference type="GO" id="GO:0003964">
    <property type="term" value="F:RNA-directed DNA polymerase activity"/>
    <property type="evidence" value="ECO:0007669"/>
    <property type="project" value="UniProtKB-KW"/>
</dbReference>
<dbReference type="CDD" id="cd09274">
    <property type="entry name" value="RNase_HI_RT_Ty3"/>
    <property type="match status" value="1"/>
</dbReference>
<evidence type="ECO:0000256" key="5">
    <source>
        <dbReference type="ARBA" id="ARBA00022759"/>
    </source>
</evidence>
<keyword evidence="5" id="KW-0255">Endonuclease</keyword>
<dbReference type="SUPFAM" id="SSF50630">
    <property type="entry name" value="Acid proteases"/>
    <property type="match status" value="1"/>
</dbReference>
<dbReference type="GO" id="GO:0015074">
    <property type="term" value="P:DNA integration"/>
    <property type="evidence" value="ECO:0007669"/>
    <property type="project" value="UniProtKB-KW"/>
</dbReference>
<dbReference type="InterPro" id="IPR001969">
    <property type="entry name" value="Aspartic_peptidase_AS"/>
</dbReference>
<dbReference type="Pfam" id="PF23055">
    <property type="entry name" value="DUF7041"/>
    <property type="match status" value="1"/>
</dbReference>
<dbReference type="GO" id="GO:0004190">
    <property type="term" value="F:aspartic-type endopeptidase activity"/>
    <property type="evidence" value="ECO:0007669"/>
    <property type="project" value="InterPro"/>
</dbReference>
<evidence type="ECO:0000313" key="16">
    <source>
        <dbReference type="Proteomes" id="UP000299102"/>
    </source>
</evidence>
<dbReference type="CDD" id="cd01647">
    <property type="entry name" value="RT_LTR"/>
    <property type="match status" value="1"/>
</dbReference>
<dbReference type="FunFam" id="3.10.20.370:FF:000001">
    <property type="entry name" value="Retrovirus-related Pol polyprotein from transposon 17.6-like protein"/>
    <property type="match status" value="1"/>
</dbReference>
<evidence type="ECO:0000259" key="13">
    <source>
        <dbReference type="PROSITE" id="PS50175"/>
    </source>
</evidence>
<evidence type="ECO:0000256" key="6">
    <source>
        <dbReference type="ARBA" id="ARBA00022801"/>
    </source>
</evidence>
<keyword evidence="4" id="KW-0540">Nuclease</keyword>
<dbReference type="InterPro" id="IPR001995">
    <property type="entry name" value="Peptidase_A2_cat"/>
</dbReference>
<dbReference type="AlphaFoldDB" id="A0A4C1TTL8"/>